<dbReference type="SUPFAM" id="SSF52047">
    <property type="entry name" value="RNI-like"/>
    <property type="match status" value="1"/>
</dbReference>
<dbReference type="Pfam" id="PF00646">
    <property type="entry name" value="F-box"/>
    <property type="match status" value="1"/>
</dbReference>
<feature type="compositionally biased region" description="Low complexity" evidence="1">
    <location>
        <begin position="97"/>
        <end position="111"/>
    </location>
</feature>
<dbReference type="InterPro" id="IPR032675">
    <property type="entry name" value="LRR_dom_sf"/>
</dbReference>
<dbReference type="Gene3D" id="3.80.10.10">
    <property type="entry name" value="Ribonuclease Inhibitor"/>
    <property type="match status" value="1"/>
</dbReference>
<dbReference type="InterPro" id="IPR001810">
    <property type="entry name" value="F-box_dom"/>
</dbReference>
<dbReference type="AlphaFoldDB" id="A0AAQ3SJB9"/>
<organism evidence="4 5">
    <name type="scientific">Paspalum notatum var. saurae</name>
    <dbReference type="NCBI Taxonomy" id="547442"/>
    <lineage>
        <taxon>Eukaryota</taxon>
        <taxon>Viridiplantae</taxon>
        <taxon>Streptophyta</taxon>
        <taxon>Embryophyta</taxon>
        <taxon>Tracheophyta</taxon>
        <taxon>Spermatophyta</taxon>
        <taxon>Magnoliopsida</taxon>
        <taxon>Liliopsida</taxon>
        <taxon>Poales</taxon>
        <taxon>Poaceae</taxon>
        <taxon>PACMAD clade</taxon>
        <taxon>Panicoideae</taxon>
        <taxon>Andropogonodae</taxon>
        <taxon>Paspaleae</taxon>
        <taxon>Paspalinae</taxon>
        <taxon>Paspalum</taxon>
    </lineage>
</organism>
<evidence type="ECO:0000313" key="4">
    <source>
        <dbReference type="EMBL" id="WVZ50628.1"/>
    </source>
</evidence>
<dbReference type="PANTHER" id="PTHR34223">
    <property type="entry name" value="OS11G0201299 PROTEIN"/>
    <property type="match status" value="1"/>
</dbReference>
<feature type="domain" description="F-box" evidence="2">
    <location>
        <begin position="30"/>
        <end position="65"/>
    </location>
</feature>
<feature type="domain" description="F-box/LRR-repeat protein 15/At3g58940/PEG3-like LRR" evidence="3">
    <location>
        <begin position="218"/>
        <end position="317"/>
    </location>
</feature>
<proteinExistence type="predicted"/>
<evidence type="ECO:0000256" key="1">
    <source>
        <dbReference type="SAM" id="MobiDB-lite"/>
    </source>
</evidence>
<dbReference type="Proteomes" id="UP001341281">
    <property type="component" value="Chromosome 01"/>
</dbReference>
<dbReference type="SUPFAM" id="SSF81383">
    <property type="entry name" value="F-box domain"/>
    <property type="match status" value="1"/>
</dbReference>
<gene>
    <name evidence="4" type="ORF">U9M48_001866</name>
</gene>
<dbReference type="InterPro" id="IPR053197">
    <property type="entry name" value="F-box_SCFL_complex_component"/>
</dbReference>
<sequence length="501" mass="55590">MELAMATGKRRCARGGDGGGTSAAGGSDRLSALPDCLLHVIMSSMKARQAVQTCVLSKRWRHLWRFVPGLDIDFDEFIAKTAARAFVDDGPALVSYDSSGSDDGNSDNNQDGSEDDESDGETSSSSSDGSSGSDEEDSSDNEDGISGSNSSKLNEWQVFEDFAVHLMLRCNMAMLDSFRLHITPGRAPAFGDWEAGKWLRRAMKFSTPDPPRESLGQRSSSSWHLKRLYLCNVVLDNCFAKHVSSLCPSLQDLELDDCTCEIHSITSDSLKSLVLKRCGWRKLSEITCPTLKTLVIDGGWNSYRCLLVISAPSVAYLRLNLNNVLSFHGGISVNEMPSIVKASIHLQFQRINVFKSKFRGNLLKLLRSVSDATSLELSGDWIKVLGKEPAFQEFKNLRSLLLGECDLSDHTLGFFLHSSPNLDKLTWRHCKYSNDSKENKGTSKLNEASSSECHGHDLNLEKLKIEIIYKEGDASYYQLLYLLFPLVETLLKDRLTITKVN</sequence>
<evidence type="ECO:0000259" key="2">
    <source>
        <dbReference type="Pfam" id="PF00646"/>
    </source>
</evidence>
<dbReference type="PANTHER" id="PTHR34223:SF27">
    <property type="entry name" value="F-BOX DOMAIN-CONTAINING PROTEIN"/>
    <property type="match status" value="1"/>
</dbReference>
<feature type="region of interest" description="Disordered" evidence="1">
    <location>
        <begin position="1"/>
        <end position="26"/>
    </location>
</feature>
<accession>A0AAQ3SJB9</accession>
<feature type="compositionally biased region" description="Acidic residues" evidence="1">
    <location>
        <begin position="133"/>
        <end position="143"/>
    </location>
</feature>
<name>A0AAQ3SJB9_PASNO</name>
<dbReference type="CDD" id="cd22160">
    <property type="entry name" value="F-box_AtFBL13-like"/>
    <property type="match status" value="1"/>
</dbReference>
<dbReference type="InterPro" id="IPR055411">
    <property type="entry name" value="LRR_FXL15/At3g58940/PEG3-like"/>
</dbReference>
<reference evidence="4 5" key="1">
    <citation type="submission" date="2024-02" db="EMBL/GenBank/DDBJ databases">
        <title>High-quality chromosome-scale genome assembly of Pensacola bahiagrass (Paspalum notatum Flugge var. saurae).</title>
        <authorList>
            <person name="Vega J.M."/>
            <person name="Podio M."/>
            <person name="Orjuela J."/>
            <person name="Siena L.A."/>
            <person name="Pessino S.C."/>
            <person name="Combes M.C."/>
            <person name="Mariac C."/>
            <person name="Albertini E."/>
            <person name="Pupilli F."/>
            <person name="Ortiz J.P.A."/>
            <person name="Leblanc O."/>
        </authorList>
    </citation>
    <scope>NUCLEOTIDE SEQUENCE [LARGE SCALE GENOMIC DNA]</scope>
    <source>
        <strain evidence="4">R1</strain>
        <tissue evidence="4">Leaf</tissue>
    </source>
</reference>
<protein>
    <recommendedName>
        <fullName evidence="6">F-box domain-containing protein</fullName>
    </recommendedName>
</protein>
<dbReference type="InterPro" id="IPR053781">
    <property type="entry name" value="F-box_AtFBL13-like"/>
</dbReference>
<feature type="compositionally biased region" description="Low complexity" evidence="1">
    <location>
        <begin position="121"/>
        <end position="132"/>
    </location>
</feature>
<evidence type="ECO:0000313" key="5">
    <source>
        <dbReference type="Proteomes" id="UP001341281"/>
    </source>
</evidence>
<evidence type="ECO:0008006" key="6">
    <source>
        <dbReference type="Google" id="ProtNLM"/>
    </source>
</evidence>
<evidence type="ECO:0000259" key="3">
    <source>
        <dbReference type="Pfam" id="PF24758"/>
    </source>
</evidence>
<dbReference type="Pfam" id="PF24758">
    <property type="entry name" value="LRR_At5g56370"/>
    <property type="match status" value="1"/>
</dbReference>
<keyword evidence="5" id="KW-1185">Reference proteome</keyword>
<feature type="region of interest" description="Disordered" evidence="1">
    <location>
        <begin position="96"/>
        <end position="150"/>
    </location>
</feature>
<dbReference type="EMBL" id="CP144745">
    <property type="protein sequence ID" value="WVZ50628.1"/>
    <property type="molecule type" value="Genomic_DNA"/>
</dbReference>
<dbReference type="InterPro" id="IPR036047">
    <property type="entry name" value="F-box-like_dom_sf"/>
</dbReference>